<proteinExistence type="predicted"/>
<evidence type="ECO:0008006" key="3">
    <source>
        <dbReference type="Google" id="ProtNLM"/>
    </source>
</evidence>
<dbReference type="EMBL" id="MKJU01000032">
    <property type="protein sequence ID" value="OHU87297.1"/>
    <property type="molecule type" value="Genomic_DNA"/>
</dbReference>
<dbReference type="Proteomes" id="UP000179786">
    <property type="component" value="Unassembled WGS sequence"/>
</dbReference>
<evidence type="ECO:0000313" key="2">
    <source>
        <dbReference type="Proteomes" id="UP000179786"/>
    </source>
</evidence>
<reference evidence="1 2" key="1">
    <citation type="submission" date="2016-09" db="EMBL/GenBank/DDBJ databases">
        <title>Pseudoalteromonas amylolytica sp. nov., isolated from the surface seawater.</title>
        <authorList>
            <person name="Wu Y.-H."/>
            <person name="Cheng H."/>
            <person name="Jin X.-B."/>
            <person name="Wang C.-S."/>
            <person name="Xu X.-W."/>
        </authorList>
    </citation>
    <scope>NUCLEOTIDE SEQUENCE [LARGE SCALE GENOMIC DNA]</scope>
    <source>
        <strain evidence="1 2">JW1</strain>
    </source>
</reference>
<dbReference type="STRING" id="1859457.BET10_20350"/>
<dbReference type="OrthoDB" id="345413at2"/>
<comment type="caution">
    <text evidence="1">The sequence shown here is derived from an EMBL/GenBank/DDBJ whole genome shotgun (WGS) entry which is preliminary data.</text>
</comment>
<protein>
    <recommendedName>
        <fullName evidence="3">HTH araC/xylS-type domain-containing protein</fullName>
    </recommendedName>
</protein>
<evidence type="ECO:0000313" key="1">
    <source>
        <dbReference type="EMBL" id="OHU87297.1"/>
    </source>
</evidence>
<dbReference type="RefSeq" id="WP_070987203.1">
    <property type="nucleotide sequence ID" value="NZ_MKJU01000032.1"/>
</dbReference>
<organism evidence="1 2">
    <name type="scientific">Pseudoalteromonas amylolytica</name>
    <dbReference type="NCBI Taxonomy" id="1859457"/>
    <lineage>
        <taxon>Bacteria</taxon>
        <taxon>Pseudomonadati</taxon>
        <taxon>Pseudomonadota</taxon>
        <taxon>Gammaproteobacteria</taxon>
        <taxon>Alteromonadales</taxon>
        <taxon>Pseudoalteromonadaceae</taxon>
        <taxon>Pseudoalteromonas</taxon>
    </lineage>
</organism>
<keyword evidence="2" id="KW-1185">Reference proteome</keyword>
<sequence>MVAHQIKTLLVEEKRFLEPCLRVVDIARELDVPEYRIRTILLNHFNAKNFNHYVNQMRIEHAKALLCALDK</sequence>
<name>A0A1S1MPZ3_9GAMM</name>
<gene>
    <name evidence="1" type="ORF">BET10_20350</name>
</gene>
<dbReference type="Gene3D" id="1.10.10.60">
    <property type="entry name" value="Homeodomain-like"/>
    <property type="match status" value="1"/>
</dbReference>
<dbReference type="AlphaFoldDB" id="A0A1S1MPZ3"/>
<accession>A0A1S1MPZ3</accession>